<feature type="domain" description="DUF4878" evidence="2">
    <location>
        <begin position="25"/>
        <end position="145"/>
    </location>
</feature>
<accession>A0A2U2AFH7</accession>
<evidence type="ECO:0000259" key="2">
    <source>
        <dbReference type="Pfam" id="PF12870"/>
    </source>
</evidence>
<name>A0A2U2AFH7_9GAMM</name>
<protein>
    <recommendedName>
        <fullName evidence="2">DUF4878 domain-containing protein</fullName>
    </recommendedName>
</protein>
<sequence>MIRFYTMKQLKLFFTLCIFAFVAVACSNNADSPEAATKEFVKVFFEGKGDSDKLLDIIYVPDSDKMDPQEKSMVMGKLAMFTQMAKEDTDAKGGVKEVKIDSVTYNEDKTQASVTMTVVYGNGTTNDGEGSALDLIKQDGKWKVNLK</sequence>
<dbReference type="InterPro" id="IPR024267">
    <property type="entry name" value="DUF4878"/>
</dbReference>
<dbReference type="Pfam" id="PF12870">
    <property type="entry name" value="DUF4878"/>
    <property type="match status" value="1"/>
</dbReference>
<reference evidence="4" key="1">
    <citation type="submission" date="2018-05" db="EMBL/GenBank/DDBJ databases">
        <title>Ignatzschineria dubaiensis sp. nov., isolated from necrotic foot tissues of dromedaries (Camelus dromedarius) and associated maggots in Dubai, United Arab Emirates.</title>
        <authorList>
            <person name="Tsang C.C."/>
            <person name="Tang J.Y.M."/>
            <person name="Fong J.Y.H."/>
            <person name="Kinne J."/>
            <person name="Lee H.H."/>
            <person name="Joseph M."/>
            <person name="Jose S."/>
            <person name="Schuster R.K."/>
            <person name="Tang Y."/>
            <person name="Sivakumar S."/>
            <person name="Chen J.H.K."/>
            <person name="Teng J.L.L."/>
            <person name="Lau S.K.P."/>
            <person name="Wernery U."/>
            <person name="Woo P.C.Y."/>
        </authorList>
    </citation>
    <scope>NUCLEOTIDE SEQUENCE [LARGE SCALE GENOMIC DNA]</scope>
    <source>
        <strain evidence="4">KCTC 22644</strain>
    </source>
</reference>
<feature type="signal peptide" evidence="1">
    <location>
        <begin position="1"/>
        <end position="25"/>
    </location>
</feature>
<dbReference type="Proteomes" id="UP000245020">
    <property type="component" value="Unassembled WGS sequence"/>
</dbReference>
<evidence type="ECO:0000313" key="3">
    <source>
        <dbReference type="EMBL" id="PWD81412.1"/>
    </source>
</evidence>
<keyword evidence="1" id="KW-0732">Signal</keyword>
<organism evidence="3 4">
    <name type="scientific">Ignatzschineria ureiclastica</name>
    <dbReference type="NCBI Taxonomy" id="472582"/>
    <lineage>
        <taxon>Bacteria</taxon>
        <taxon>Pseudomonadati</taxon>
        <taxon>Pseudomonadota</taxon>
        <taxon>Gammaproteobacteria</taxon>
        <taxon>Cardiobacteriales</taxon>
        <taxon>Ignatzschineriaceae</taxon>
        <taxon>Ignatzschineria</taxon>
    </lineage>
</organism>
<dbReference type="AlphaFoldDB" id="A0A2U2AFH7"/>
<proteinExistence type="predicted"/>
<dbReference type="PROSITE" id="PS51257">
    <property type="entry name" value="PROKAR_LIPOPROTEIN"/>
    <property type="match status" value="1"/>
</dbReference>
<evidence type="ECO:0000256" key="1">
    <source>
        <dbReference type="SAM" id="SignalP"/>
    </source>
</evidence>
<comment type="caution">
    <text evidence="3">The sequence shown here is derived from an EMBL/GenBank/DDBJ whole genome shotgun (WGS) entry which is preliminary data.</text>
</comment>
<feature type="chain" id="PRO_5015594188" description="DUF4878 domain-containing protein" evidence="1">
    <location>
        <begin position="26"/>
        <end position="147"/>
    </location>
</feature>
<dbReference type="EMBL" id="QEWQ01000002">
    <property type="protein sequence ID" value="PWD81412.1"/>
    <property type="molecule type" value="Genomic_DNA"/>
</dbReference>
<dbReference type="Gene3D" id="3.10.450.50">
    <property type="match status" value="1"/>
</dbReference>
<evidence type="ECO:0000313" key="4">
    <source>
        <dbReference type="Proteomes" id="UP000245020"/>
    </source>
</evidence>
<gene>
    <name evidence="3" type="ORF">DC083_02880</name>
</gene>
<keyword evidence="4" id="KW-1185">Reference proteome</keyword>